<protein>
    <recommendedName>
        <fullName evidence="2">GAF domain-containing protein</fullName>
    </recommendedName>
</protein>
<evidence type="ECO:0000256" key="1">
    <source>
        <dbReference type="SAM" id="MobiDB-lite"/>
    </source>
</evidence>
<feature type="compositionally biased region" description="Low complexity" evidence="1">
    <location>
        <begin position="29"/>
        <end position="53"/>
    </location>
</feature>
<feature type="region of interest" description="Disordered" evidence="1">
    <location>
        <begin position="29"/>
        <end position="58"/>
    </location>
</feature>
<dbReference type="SUPFAM" id="SSF57903">
    <property type="entry name" value="FYVE/PHD zinc finger"/>
    <property type="match status" value="1"/>
</dbReference>
<accession>A0AAD5LM50</accession>
<feature type="domain" description="GAF" evidence="2">
    <location>
        <begin position="522"/>
        <end position="647"/>
    </location>
</feature>
<reference evidence="3" key="1">
    <citation type="submission" date="2021-12" db="EMBL/GenBank/DDBJ databases">
        <title>Prjna785345.</title>
        <authorList>
            <person name="Rujirawat T."/>
            <person name="Krajaejun T."/>
        </authorList>
    </citation>
    <scope>NUCLEOTIDE SEQUENCE</scope>
    <source>
        <strain evidence="3">Pi057C3</strain>
    </source>
</reference>
<keyword evidence="4" id="KW-1185">Reference proteome</keyword>
<proteinExistence type="predicted"/>
<organism evidence="3 4">
    <name type="scientific">Pythium insidiosum</name>
    <name type="common">Pythiosis disease agent</name>
    <dbReference type="NCBI Taxonomy" id="114742"/>
    <lineage>
        <taxon>Eukaryota</taxon>
        <taxon>Sar</taxon>
        <taxon>Stramenopiles</taxon>
        <taxon>Oomycota</taxon>
        <taxon>Peronosporomycetes</taxon>
        <taxon>Pythiales</taxon>
        <taxon>Pythiaceae</taxon>
        <taxon>Pythium</taxon>
    </lineage>
</organism>
<gene>
    <name evidence="3" type="ORF">P43SY_001565</name>
</gene>
<evidence type="ECO:0000313" key="4">
    <source>
        <dbReference type="Proteomes" id="UP001209570"/>
    </source>
</evidence>
<dbReference type="InterPro" id="IPR003018">
    <property type="entry name" value="GAF"/>
</dbReference>
<dbReference type="Gene3D" id="3.30.450.40">
    <property type="match status" value="1"/>
</dbReference>
<dbReference type="InterPro" id="IPR011011">
    <property type="entry name" value="Znf_FYVE_PHD"/>
</dbReference>
<dbReference type="InterPro" id="IPR029016">
    <property type="entry name" value="GAF-like_dom_sf"/>
</dbReference>
<dbReference type="SUPFAM" id="SSF55781">
    <property type="entry name" value="GAF domain-like"/>
    <property type="match status" value="1"/>
</dbReference>
<comment type="caution">
    <text evidence="3">The sequence shown here is derived from an EMBL/GenBank/DDBJ whole genome shotgun (WGS) entry which is preliminary data.</text>
</comment>
<evidence type="ECO:0000313" key="3">
    <source>
        <dbReference type="EMBL" id="KAJ0403457.1"/>
    </source>
</evidence>
<name>A0AAD5LM50_PYTIN</name>
<dbReference type="PANTHER" id="PTHR43102">
    <property type="entry name" value="SLR1143 PROTEIN"/>
    <property type="match status" value="1"/>
</dbReference>
<evidence type="ECO:0000259" key="2">
    <source>
        <dbReference type="Pfam" id="PF01590"/>
    </source>
</evidence>
<dbReference type="AlphaFoldDB" id="A0AAD5LM50"/>
<dbReference type="Proteomes" id="UP001209570">
    <property type="component" value="Unassembled WGS sequence"/>
</dbReference>
<dbReference type="PANTHER" id="PTHR43102:SF2">
    <property type="entry name" value="GAF DOMAIN-CONTAINING PROTEIN"/>
    <property type="match status" value="1"/>
</dbReference>
<dbReference type="Pfam" id="PF01590">
    <property type="entry name" value="GAF"/>
    <property type="match status" value="1"/>
</dbReference>
<dbReference type="EMBL" id="JAKCXM010000081">
    <property type="protein sequence ID" value="KAJ0403457.1"/>
    <property type="molecule type" value="Genomic_DNA"/>
</dbReference>
<sequence>MPRARVVLNVIDDSDDEDADVLPSAAAKKKTSALLSSSSSSSYSNVHTATSSSQYEPRPVALPDERLLRIAREAADSLLQWDDIRGHADGPGGWKTLDTTPSAFFSVATRRDSRRFAVRASGLVPCSVAELRRLVHTSDSAAHVQQLRALFQTEFRGGAVAYTTALEGQKLAVKTATFEHHGWWRAKPIEWCYVDAIMDTERAFDKVSTSLQPRDVFAGRSHDRVRFVKHIVTGYRVRADPQAPRQTDVCFYGELVMPRQLGIPLPRMPHAASDSAMKARLLDMARRCDRLTVLVRRRRLGVQVLADRTRLALSLANAPCVHCGHTQLLAKQCRLCGHAVCDACSDKHERERFVRDHLRVHFVRVCSPCLKRVDRALFDSVETPRAPQIVPDAATAKTPSALLAEAFHQALSQALTEAKKSAIGRVLRRVLGLPNRNGDSSAGGDVDNDVAVAMLDEHLDFPVLSADECALANDLGRAYPLASVATEDPDVLMAYPIPEDEARRTAAIQRCRVREIGHSDELSLICELATQQFGFMITMVAIADRLEAHVVACSVPVFEGMTMPRQDAFCSHTVMSELPLLVLHPEADVRFHRISAVQQHGTRFYCGFPLVADDGSVLGSLCCLDHKTRELAVSEFTILKRFAATASKLLQLNARHA</sequence>